<name>A0A6N6MJB8_9FLAO</name>
<comment type="cofactor">
    <cofactor evidence="8">
        <name>Mg(2+)</name>
        <dbReference type="ChEBI" id="CHEBI:18420"/>
    </cofactor>
</comment>
<dbReference type="AlphaFoldDB" id="A0A6N6MJB8"/>
<keyword evidence="4 8" id="KW-0547">Nucleotide-binding</keyword>
<reference evidence="11 12" key="1">
    <citation type="submission" date="2019-09" db="EMBL/GenBank/DDBJ databases">
        <authorList>
            <person name="Cao W.R."/>
        </authorList>
    </citation>
    <scope>NUCLEOTIDE SEQUENCE [LARGE SCALE GENOMIC DNA]</scope>
    <source>
        <strain evidence="11 12">B1N29</strain>
    </source>
</reference>
<evidence type="ECO:0000313" key="11">
    <source>
        <dbReference type="EMBL" id="KAB1069169.1"/>
    </source>
</evidence>
<comment type="domain">
    <text evidence="8">The N-terminal domain determines nucleotide recognition and specific binding, while the C-terminal domain determines the specific binding to the target protein.</text>
</comment>
<keyword evidence="5 8" id="KW-0460">Magnesium</keyword>
<dbReference type="EC" id="2.7.7.77" evidence="8"/>
<comment type="caution">
    <text evidence="11">The sequence shown here is derived from an EMBL/GenBank/DDBJ whole genome shotgun (WGS) entry which is preliminary data.</text>
</comment>
<dbReference type="GO" id="GO:0005737">
    <property type="term" value="C:cytoplasm"/>
    <property type="evidence" value="ECO:0007669"/>
    <property type="project" value="UniProtKB-SubCell"/>
</dbReference>
<feature type="binding site" evidence="8">
    <location>
        <position position="24"/>
    </location>
    <ligand>
        <name>GTP</name>
        <dbReference type="ChEBI" id="CHEBI:37565"/>
    </ligand>
</feature>
<keyword evidence="11" id="KW-0548">Nucleotidyltransferase</keyword>
<keyword evidence="1 8" id="KW-0963">Cytoplasm</keyword>
<evidence type="ECO:0000256" key="1">
    <source>
        <dbReference type="ARBA" id="ARBA00022490"/>
    </source>
</evidence>
<dbReference type="InterPro" id="IPR029044">
    <property type="entry name" value="Nucleotide-diphossugar_trans"/>
</dbReference>
<comment type="function">
    <text evidence="8">Transfers a GMP moiety from GTP to Mo-molybdopterin (Mo-MPT) cofactor (Moco or molybdenum cofactor) to form Mo-molybdopterin guanine dinucleotide (Mo-MGD) cofactor.</text>
</comment>
<feature type="binding site" evidence="8">
    <location>
        <begin position="12"/>
        <end position="14"/>
    </location>
    <ligand>
        <name>GTP</name>
        <dbReference type="ChEBI" id="CHEBI:37565"/>
    </ligand>
</feature>
<comment type="catalytic activity">
    <reaction evidence="8">
        <text>Mo-molybdopterin + GTP + H(+) = Mo-molybdopterin guanine dinucleotide + diphosphate</text>
        <dbReference type="Rhea" id="RHEA:34243"/>
        <dbReference type="ChEBI" id="CHEBI:15378"/>
        <dbReference type="ChEBI" id="CHEBI:33019"/>
        <dbReference type="ChEBI" id="CHEBI:37565"/>
        <dbReference type="ChEBI" id="CHEBI:71302"/>
        <dbReference type="ChEBI" id="CHEBI:71310"/>
        <dbReference type="EC" id="2.7.7.77"/>
    </reaction>
</comment>
<comment type="similarity">
    <text evidence="8">Belongs to the MobA family.</text>
</comment>
<dbReference type="Pfam" id="PF12804">
    <property type="entry name" value="NTP_transf_3"/>
    <property type="match status" value="1"/>
</dbReference>
<evidence type="ECO:0000256" key="8">
    <source>
        <dbReference type="HAMAP-Rule" id="MF_00316"/>
    </source>
</evidence>
<keyword evidence="7 8" id="KW-0501">Molybdenum cofactor biosynthesis</keyword>
<dbReference type="HAMAP" id="MF_00316">
    <property type="entry name" value="MobA"/>
    <property type="match status" value="1"/>
</dbReference>
<accession>A0A6N6MJB8</accession>
<evidence type="ECO:0000256" key="7">
    <source>
        <dbReference type="ARBA" id="ARBA00023150"/>
    </source>
</evidence>
<dbReference type="GO" id="GO:0046872">
    <property type="term" value="F:metal ion binding"/>
    <property type="evidence" value="ECO:0007669"/>
    <property type="project" value="UniProtKB-KW"/>
</dbReference>
<protein>
    <recommendedName>
        <fullName evidence="8">Probable molybdenum cofactor guanylyltransferase</fullName>
        <shortName evidence="8">MoCo guanylyltransferase</shortName>
        <ecNumber evidence="8">2.7.7.77</ecNumber>
    </recommendedName>
    <alternativeName>
        <fullName evidence="8">GTP:molybdopterin guanylyltransferase</fullName>
    </alternativeName>
    <alternativeName>
        <fullName evidence="8">Mo-MPT guanylyltransferase</fullName>
    </alternativeName>
    <alternativeName>
        <fullName evidence="8">Molybdopterin guanylyltransferase</fullName>
    </alternativeName>
    <alternativeName>
        <fullName evidence="8">Molybdopterin-guanine dinucleotide synthase</fullName>
        <shortName evidence="8">MGD synthase</shortName>
    </alternativeName>
</protein>
<feature type="binding site" evidence="8">
    <location>
        <position position="97"/>
    </location>
    <ligand>
        <name>GTP</name>
        <dbReference type="ChEBI" id="CHEBI:37565"/>
    </ligand>
</feature>
<dbReference type="SUPFAM" id="SSF53448">
    <property type="entry name" value="Nucleotide-diphospho-sugar transferases"/>
    <property type="match status" value="1"/>
</dbReference>
<evidence type="ECO:0000256" key="5">
    <source>
        <dbReference type="ARBA" id="ARBA00022842"/>
    </source>
</evidence>
<dbReference type="EMBL" id="WAAT01000028">
    <property type="protein sequence ID" value="KAB1069169.1"/>
    <property type="molecule type" value="Genomic_DNA"/>
</dbReference>
<evidence type="ECO:0000256" key="6">
    <source>
        <dbReference type="ARBA" id="ARBA00023134"/>
    </source>
</evidence>
<comment type="subcellular location">
    <subcellularLocation>
        <location evidence="8">Cytoplasm</location>
    </subcellularLocation>
</comment>
<dbReference type="InterPro" id="IPR013482">
    <property type="entry name" value="Molybde_CF_guanTrfase"/>
</dbReference>
<evidence type="ECO:0000259" key="10">
    <source>
        <dbReference type="Pfam" id="PF12804"/>
    </source>
</evidence>
<keyword evidence="2 8" id="KW-0808">Transferase</keyword>
<evidence type="ECO:0000313" key="12">
    <source>
        <dbReference type="Proteomes" id="UP000441333"/>
    </source>
</evidence>
<proteinExistence type="inferred from homology"/>
<keyword evidence="6 8" id="KW-0342">GTP-binding</keyword>
<dbReference type="RefSeq" id="WP_150937555.1">
    <property type="nucleotide sequence ID" value="NZ_WAAT01000028.1"/>
</dbReference>
<gene>
    <name evidence="8" type="primary">mobA</name>
    <name evidence="11" type="ORF">F6U93_05305</name>
</gene>
<feature type="binding site" evidence="8">
    <location>
        <position position="97"/>
    </location>
    <ligand>
        <name>Mg(2+)</name>
        <dbReference type="ChEBI" id="CHEBI:18420"/>
    </ligand>
</feature>
<dbReference type="PANTHER" id="PTHR19136">
    <property type="entry name" value="MOLYBDENUM COFACTOR GUANYLYLTRANSFERASE"/>
    <property type="match status" value="1"/>
</dbReference>
<dbReference type="Gene3D" id="3.90.550.10">
    <property type="entry name" value="Spore Coat Polysaccharide Biosynthesis Protein SpsA, Chain A"/>
    <property type="match status" value="1"/>
</dbReference>
<comment type="caution">
    <text evidence="8">Lacks conserved residue(s) required for the propagation of feature annotation.</text>
</comment>
<feature type="coiled-coil region" evidence="9">
    <location>
        <begin position="171"/>
        <end position="202"/>
    </location>
</feature>
<feature type="binding site" evidence="8">
    <location>
        <position position="68"/>
    </location>
    <ligand>
        <name>GTP</name>
        <dbReference type="ChEBI" id="CHEBI:37565"/>
    </ligand>
</feature>
<dbReference type="Proteomes" id="UP000441333">
    <property type="component" value="Unassembled WGS sequence"/>
</dbReference>
<dbReference type="GO" id="GO:0006777">
    <property type="term" value="P:Mo-molybdopterin cofactor biosynthetic process"/>
    <property type="evidence" value="ECO:0007669"/>
    <property type="project" value="UniProtKB-KW"/>
</dbReference>
<evidence type="ECO:0000256" key="2">
    <source>
        <dbReference type="ARBA" id="ARBA00022679"/>
    </source>
</evidence>
<dbReference type="CDD" id="cd02503">
    <property type="entry name" value="MobA"/>
    <property type="match status" value="1"/>
</dbReference>
<evidence type="ECO:0000256" key="3">
    <source>
        <dbReference type="ARBA" id="ARBA00022723"/>
    </source>
</evidence>
<dbReference type="GO" id="GO:0061603">
    <property type="term" value="F:molybdenum cofactor guanylyltransferase activity"/>
    <property type="evidence" value="ECO:0007669"/>
    <property type="project" value="UniProtKB-EC"/>
</dbReference>
<dbReference type="InterPro" id="IPR025877">
    <property type="entry name" value="MobA-like_NTP_Trfase"/>
</dbReference>
<sequence>MIEKKDITGIILSGGKSSRMGSDKGFLNLNGKPFVQYSIDALEPLVSEIIIVSDHSEYDKFGYRRITDSIKNAGPVAGISAGLEASKTTFNLVLSCDIPLITTEVLEKLIQNTNNKHDIIQIESQGKSMPLIALYKKSCGSIFRKLVEENERRLRVAVNTCKVKNVVLESKDEKTTMNVNTQEELKQLKDNINDLLDCANKTIR</sequence>
<keyword evidence="3 8" id="KW-0479">Metal-binding</keyword>
<dbReference type="PANTHER" id="PTHR19136:SF81">
    <property type="entry name" value="MOLYBDENUM COFACTOR GUANYLYLTRANSFERASE"/>
    <property type="match status" value="1"/>
</dbReference>
<feature type="domain" description="MobA-like NTP transferase" evidence="10">
    <location>
        <begin position="9"/>
        <end position="153"/>
    </location>
</feature>
<evidence type="ECO:0000256" key="4">
    <source>
        <dbReference type="ARBA" id="ARBA00022741"/>
    </source>
</evidence>
<keyword evidence="12" id="KW-1185">Reference proteome</keyword>
<keyword evidence="9" id="KW-0175">Coiled coil</keyword>
<organism evidence="11 12">
    <name type="scientific">Pseudotamlana haliotis</name>
    <dbReference type="NCBI Taxonomy" id="2614804"/>
    <lineage>
        <taxon>Bacteria</taxon>
        <taxon>Pseudomonadati</taxon>
        <taxon>Bacteroidota</taxon>
        <taxon>Flavobacteriia</taxon>
        <taxon>Flavobacteriales</taxon>
        <taxon>Flavobacteriaceae</taxon>
        <taxon>Pseudotamlana</taxon>
    </lineage>
</organism>
<evidence type="ECO:0000256" key="9">
    <source>
        <dbReference type="SAM" id="Coils"/>
    </source>
</evidence>
<dbReference type="GO" id="GO:0005525">
    <property type="term" value="F:GTP binding"/>
    <property type="evidence" value="ECO:0007669"/>
    <property type="project" value="UniProtKB-UniRule"/>
</dbReference>